<comment type="caution">
    <text evidence="1">The sequence shown here is derived from an EMBL/GenBank/DDBJ whole genome shotgun (WGS) entry which is preliminary data.</text>
</comment>
<dbReference type="Proteomes" id="UP001151760">
    <property type="component" value="Unassembled WGS sequence"/>
</dbReference>
<evidence type="ECO:0000313" key="2">
    <source>
        <dbReference type="Proteomes" id="UP001151760"/>
    </source>
</evidence>
<reference evidence="1" key="1">
    <citation type="journal article" date="2022" name="Int. J. Mol. Sci.">
        <title>Draft Genome of Tanacetum Coccineum: Genomic Comparison of Closely Related Tanacetum-Family Plants.</title>
        <authorList>
            <person name="Yamashiro T."/>
            <person name="Shiraishi A."/>
            <person name="Nakayama K."/>
            <person name="Satake H."/>
        </authorList>
    </citation>
    <scope>NUCLEOTIDE SEQUENCE</scope>
</reference>
<protein>
    <submittedName>
        <fullName evidence="1">Uncharacterized protein</fullName>
    </submittedName>
</protein>
<keyword evidence="2" id="KW-1185">Reference proteome</keyword>
<name>A0ABQ4XDA3_9ASTR</name>
<reference evidence="1" key="2">
    <citation type="submission" date="2022-01" db="EMBL/GenBank/DDBJ databases">
        <authorList>
            <person name="Yamashiro T."/>
            <person name="Shiraishi A."/>
            <person name="Satake H."/>
            <person name="Nakayama K."/>
        </authorList>
    </citation>
    <scope>NUCLEOTIDE SEQUENCE</scope>
</reference>
<sequence>MDDQNITMEEYIRLEEEKARRQGRTFDWQTATYGRMEYFEDEDDSFTNLDTEYPAIVFDDTSDAALLWEPTVSLLDNNEIDFKISFDEFDDEDYMVVFDENLFSCKIISVDNLKTNSENENDKVNMTPYLSPEPTFGYIDDLDFFKDFENEFPAIVYNDLKSKSNPLKEPSVSSQHIDKFETSLSEYDEKEQNVLHFNDSFPLDRKQEERFTRFTTSTTECLELHRKYKVDQSKEDDELWKLQSWIFYEKSIEMMDSKIEQQIDIEIGEPLDCACAKRLKSVMSKQATGKWEIKSVIWLCSSLTKSALQCQLQLDLVYVADQRSEALKKIKLYELST</sequence>
<dbReference type="EMBL" id="BQNB010009414">
    <property type="protein sequence ID" value="GJS63209.1"/>
    <property type="molecule type" value="Genomic_DNA"/>
</dbReference>
<accession>A0ABQ4XDA3</accession>
<organism evidence="1 2">
    <name type="scientific">Tanacetum coccineum</name>
    <dbReference type="NCBI Taxonomy" id="301880"/>
    <lineage>
        <taxon>Eukaryota</taxon>
        <taxon>Viridiplantae</taxon>
        <taxon>Streptophyta</taxon>
        <taxon>Embryophyta</taxon>
        <taxon>Tracheophyta</taxon>
        <taxon>Spermatophyta</taxon>
        <taxon>Magnoliopsida</taxon>
        <taxon>eudicotyledons</taxon>
        <taxon>Gunneridae</taxon>
        <taxon>Pentapetalae</taxon>
        <taxon>asterids</taxon>
        <taxon>campanulids</taxon>
        <taxon>Asterales</taxon>
        <taxon>Asteraceae</taxon>
        <taxon>Asteroideae</taxon>
        <taxon>Anthemideae</taxon>
        <taxon>Anthemidinae</taxon>
        <taxon>Tanacetum</taxon>
    </lineage>
</organism>
<gene>
    <name evidence="1" type="ORF">Tco_0677773</name>
</gene>
<evidence type="ECO:0000313" key="1">
    <source>
        <dbReference type="EMBL" id="GJS63209.1"/>
    </source>
</evidence>
<proteinExistence type="predicted"/>